<dbReference type="PANTHER" id="PTHR11361:SF99">
    <property type="entry name" value="DNA MISMATCH REPAIR PROTEIN"/>
    <property type="match status" value="1"/>
</dbReference>
<dbReference type="InterPro" id="IPR045076">
    <property type="entry name" value="MutS"/>
</dbReference>
<dbReference type="Pfam" id="PF00488">
    <property type="entry name" value="MutS_V"/>
    <property type="match status" value="1"/>
</dbReference>
<dbReference type="EMBL" id="MN739292">
    <property type="protein sequence ID" value="QHS97291.1"/>
    <property type="molecule type" value="Genomic_DNA"/>
</dbReference>
<name>A0A6C0BZN0_9ZZZZ</name>
<reference evidence="6" key="1">
    <citation type="journal article" date="2020" name="Nature">
        <title>Giant virus diversity and host interactions through global metagenomics.</title>
        <authorList>
            <person name="Schulz F."/>
            <person name="Roux S."/>
            <person name="Paez-Espino D."/>
            <person name="Jungbluth S."/>
            <person name="Walsh D.A."/>
            <person name="Denef V.J."/>
            <person name="McMahon K.D."/>
            <person name="Konstantinidis K.T."/>
            <person name="Eloe-Fadrosh E.A."/>
            <person name="Kyrpides N.C."/>
            <person name="Woyke T."/>
        </authorList>
    </citation>
    <scope>NUCLEOTIDE SEQUENCE</scope>
    <source>
        <strain evidence="6">GVMAG-M-3300020169-51</strain>
    </source>
</reference>
<dbReference type="SUPFAM" id="SSF52540">
    <property type="entry name" value="P-loop containing nucleoside triphosphate hydrolases"/>
    <property type="match status" value="1"/>
</dbReference>
<keyword evidence="2" id="KW-0067">ATP-binding</keyword>
<feature type="transmembrane region" description="Helical" evidence="4">
    <location>
        <begin position="139"/>
        <end position="160"/>
    </location>
</feature>
<dbReference type="Gene3D" id="3.40.50.300">
    <property type="entry name" value="P-loop containing nucleotide triphosphate hydrolases"/>
    <property type="match status" value="1"/>
</dbReference>
<keyword evidence="4" id="KW-1133">Transmembrane helix</keyword>
<keyword evidence="3" id="KW-0238">DNA-binding</keyword>
<evidence type="ECO:0000259" key="5">
    <source>
        <dbReference type="SMART" id="SM00534"/>
    </source>
</evidence>
<evidence type="ECO:0000256" key="3">
    <source>
        <dbReference type="ARBA" id="ARBA00023125"/>
    </source>
</evidence>
<evidence type="ECO:0000313" key="6">
    <source>
        <dbReference type="EMBL" id="QHS97291.1"/>
    </source>
</evidence>
<dbReference type="InterPro" id="IPR000432">
    <property type="entry name" value="DNA_mismatch_repair_MutS_C"/>
</dbReference>
<dbReference type="PANTHER" id="PTHR11361">
    <property type="entry name" value="DNA MISMATCH REPAIR PROTEIN MUTS FAMILY MEMBER"/>
    <property type="match status" value="1"/>
</dbReference>
<evidence type="ECO:0000256" key="4">
    <source>
        <dbReference type="SAM" id="Phobius"/>
    </source>
</evidence>
<feature type="transmembrane region" description="Helical" evidence="4">
    <location>
        <begin position="181"/>
        <end position="204"/>
    </location>
</feature>
<dbReference type="GO" id="GO:0006298">
    <property type="term" value="P:mismatch repair"/>
    <property type="evidence" value="ECO:0007669"/>
    <property type="project" value="InterPro"/>
</dbReference>
<dbReference type="InterPro" id="IPR027417">
    <property type="entry name" value="P-loop_NTPase"/>
</dbReference>
<keyword evidence="1" id="KW-0547">Nucleotide-binding</keyword>
<protein>
    <recommendedName>
        <fullName evidence="5">DNA mismatch repair proteins mutS family domain-containing protein</fullName>
    </recommendedName>
</protein>
<dbReference type="GO" id="GO:0140664">
    <property type="term" value="F:ATP-dependent DNA damage sensor activity"/>
    <property type="evidence" value="ECO:0007669"/>
    <property type="project" value="InterPro"/>
</dbReference>
<keyword evidence="4" id="KW-0472">Membrane</keyword>
<dbReference type="GO" id="GO:0005524">
    <property type="term" value="F:ATP binding"/>
    <property type="evidence" value="ECO:0007669"/>
    <property type="project" value="UniProtKB-KW"/>
</dbReference>
<dbReference type="AlphaFoldDB" id="A0A6C0BZN0"/>
<evidence type="ECO:0000256" key="1">
    <source>
        <dbReference type="ARBA" id="ARBA00022741"/>
    </source>
</evidence>
<dbReference type="GO" id="GO:0005829">
    <property type="term" value="C:cytosol"/>
    <property type="evidence" value="ECO:0007669"/>
    <property type="project" value="TreeGrafter"/>
</dbReference>
<dbReference type="SMART" id="SM00534">
    <property type="entry name" value="MUTSac"/>
    <property type="match status" value="1"/>
</dbReference>
<accession>A0A6C0BZN0</accession>
<evidence type="ECO:0000256" key="2">
    <source>
        <dbReference type="ARBA" id="ARBA00022840"/>
    </source>
</evidence>
<organism evidence="6">
    <name type="scientific">viral metagenome</name>
    <dbReference type="NCBI Taxonomy" id="1070528"/>
    <lineage>
        <taxon>unclassified sequences</taxon>
        <taxon>metagenomes</taxon>
        <taxon>organismal metagenomes</taxon>
    </lineage>
</organism>
<feature type="domain" description="DNA mismatch repair proteins mutS family" evidence="5">
    <location>
        <begin position="372"/>
        <end position="562"/>
    </location>
</feature>
<proteinExistence type="predicted"/>
<keyword evidence="4" id="KW-0812">Transmembrane</keyword>
<dbReference type="GO" id="GO:0030983">
    <property type="term" value="F:mismatched DNA binding"/>
    <property type="evidence" value="ECO:0007669"/>
    <property type="project" value="InterPro"/>
</dbReference>
<sequence length="564" mass="66476">MTNKFLLPIEFNKQKKIIQSNLLKDLELLETDTSKNAVYKNIFKFNNNNKILEKFTKLYTTDISFLNDTQTLNKKYIDKHHQHKNINNIIQLWSSIKSDENFLDKYQYLSWEPIKILNEYSIFLSALTFYSISSPILNLAAPIVMLIIPFIIIKIMGLPITIPSYTNILMKQINKLSFMKLFTASDLSLQARLYYLFCFGMYFYNIYQNIQSCIAFYKNTKLINKNFNMFEKYFDYTLDEINDLIDYTKKLKTYSKFNDYLEDKKFQLNEFINAIKNTPRFTLNPFKLLNSGTTMKQYYLLYDRQHIDDMFRFTFDLHSYLLILKNYSEKIKLKTVNAAKFKKKNNPSLHFKKVIYPNIENNFNIPNDISMNKNHILTGPNASGKTTLLKAIIINLLLAQQTGYGFFDEASFTPYHNIHCYLNIPDNCSRDSLFQAEARRCHNILKNINKSPNEKHFCIFDELFSGTNPYEAIASANSYLNYISKNKNVTFFLTTHFDKLCILLEKNKRIKNKHMSCKIINNKPKYYYKIKNGITNVKGGICVLQELNYPQEIINNTKKIISQI</sequence>